<proteinExistence type="predicted"/>
<accession>A0A4R7D0S2</accession>
<reference evidence="3 4" key="1">
    <citation type="submission" date="2019-03" db="EMBL/GenBank/DDBJ databases">
        <title>Genomic Encyclopedia of Type Strains, Phase III (KMG-III): the genomes of soil and plant-associated and newly described type strains.</title>
        <authorList>
            <person name="Whitman W."/>
        </authorList>
    </citation>
    <scope>NUCLEOTIDE SEQUENCE [LARGE SCALE GENOMIC DNA]</scope>
    <source>
        <strain evidence="3 4">CGMCC 1.12801</strain>
    </source>
</reference>
<feature type="region of interest" description="Disordered" evidence="1">
    <location>
        <begin position="115"/>
        <end position="196"/>
    </location>
</feature>
<keyword evidence="4" id="KW-1185">Reference proteome</keyword>
<organism evidence="3 4">
    <name type="scientific">Sphingobacterium paludis</name>
    <dbReference type="NCBI Taxonomy" id="1476465"/>
    <lineage>
        <taxon>Bacteria</taxon>
        <taxon>Pseudomonadati</taxon>
        <taxon>Bacteroidota</taxon>
        <taxon>Sphingobacteriia</taxon>
        <taxon>Sphingobacteriales</taxon>
        <taxon>Sphingobacteriaceae</taxon>
        <taxon>Sphingobacterium</taxon>
    </lineage>
</organism>
<dbReference type="EMBL" id="SNZV01000006">
    <property type="protein sequence ID" value="TDS12366.1"/>
    <property type="molecule type" value="Genomic_DNA"/>
</dbReference>
<dbReference type="AlphaFoldDB" id="A0A4R7D0S2"/>
<gene>
    <name evidence="3" type="ORF">B0I21_106224</name>
</gene>
<feature type="compositionally biased region" description="Basic and acidic residues" evidence="1">
    <location>
        <begin position="124"/>
        <end position="139"/>
    </location>
</feature>
<comment type="caution">
    <text evidence="3">The sequence shown here is derived from an EMBL/GenBank/DDBJ whole genome shotgun (WGS) entry which is preliminary data.</text>
</comment>
<sequence length="335" mass="38119">MPEFKDFKVEVLALYEAKKSRNELDDLLANPSPANLRDYCLIKLSEEPPPTDIEVFQKFFNPFKKKENIEVAIKTFNTGSLRALQKFILGQTQKPDDLLVKLLSILVDYQPRPFQYGKENTQTKPEELDDKGIRAVEGDQKDEDDLRSEETNQEGSEISIIEDFSKEEEETKGNSSGGDIPKPKDPETGDIDLLDEENRSTKKRKVALGGLTIVIITSFVGLIYPKKNCMCWDGDKFVAVYCQDKTQRNQIVGLDKDKLAFFRRITQPDTLGLKDVGHVWYSKIDNEVEFFTQPGLHPIKVDRSLKIATEHIIENHAGPKKKATKQIIETLADVE</sequence>
<keyword evidence="2" id="KW-0472">Membrane</keyword>
<dbReference type="RefSeq" id="WP_133640988.1">
    <property type="nucleotide sequence ID" value="NZ_SNZV01000006.1"/>
</dbReference>
<keyword evidence="2" id="KW-1133">Transmembrane helix</keyword>
<name>A0A4R7D0S2_9SPHI</name>
<protein>
    <submittedName>
        <fullName evidence="3">Uncharacterized protein</fullName>
    </submittedName>
</protein>
<evidence type="ECO:0000256" key="2">
    <source>
        <dbReference type="SAM" id="Phobius"/>
    </source>
</evidence>
<keyword evidence="2" id="KW-0812">Transmembrane</keyword>
<feature type="transmembrane region" description="Helical" evidence="2">
    <location>
        <begin position="206"/>
        <end position="224"/>
    </location>
</feature>
<evidence type="ECO:0000256" key="1">
    <source>
        <dbReference type="SAM" id="MobiDB-lite"/>
    </source>
</evidence>
<dbReference type="OrthoDB" id="1340494at2"/>
<evidence type="ECO:0000313" key="3">
    <source>
        <dbReference type="EMBL" id="TDS12366.1"/>
    </source>
</evidence>
<dbReference type="Proteomes" id="UP000294752">
    <property type="component" value="Unassembled WGS sequence"/>
</dbReference>
<evidence type="ECO:0000313" key="4">
    <source>
        <dbReference type="Proteomes" id="UP000294752"/>
    </source>
</evidence>